<dbReference type="WBParaSite" id="HPBE_0001704301-mRNA-1">
    <property type="protein sequence ID" value="HPBE_0001704301-mRNA-1"/>
    <property type="gene ID" value="HPBE_0001704301"/>
</dbReference>
<gene>
    <name evidence="2" type="ORF">HPBE_LOCUS17042</name>
</gene>
<dbReference type="EMBL" id="UZAH01029768">
    <property type="protein sequence ID" value="VDP07783.1"/>
    <property type="molecule type" value="Genomic_DNA"/>
</dbReference>
<evidence type="ECO:0000313" key="4">
    <source>
        <dbReference type="WBParaSite" id="HPBE_0001704301-mRNA-1"/>
    </source>
</evidence>
<sequence>MHQILLVLLGTVLCLASAGDFNRGSPKAVGPCILDRCPRGFRCSEAECVPDPTQIEEIGPCVNTLCPETYQCNDNVCIRPIPRIRAGSDPIGPCVNEKCPDKHLCVANENKCFPMD</sequence>
<keyword evidence="1" id="KW-0732">Signal</keyword>
<accession>A0A3P8EG53</accession>
<protein>
    <submittedName>
        <fullName evidence="4">TIL domain-containing protein</fullName>
    </submittedName>
</protein>
<name>A0A183G5V3_HELPZ</name>
<dbReference type="Proteomes" id="UP000050761">
    <property type="component" value="Unassembled WGS sequence"/>
</dbReference>
<reference evidence="4" key="2">
    <citation type="submission" date="2019-09" db="UniProtKB">
        <authorList>
            <consortium name="WormBaseParasite"/>
        </authorList>
    </citation>
    <scope>IDENTIFICATION</scope>
</reference>
<proteinExistence type="predicted"/>
<feature type="signal peptide" evidence="1">
    <location>
        <begin position="1"/>
        <end position="18"/>
    </location>
</feature>
<dbReference type="OrthoDB" id="5791889at2759"/>
<feature type="chain" id="PRO_5044551888" evidence="1">
    <location>
        <begin position="19"/>
        <end position="116"/>
    </location>
</feature>
<organism evidence="3 4">
    <name type="scientific">Heligmosomoides polygyrus</name>
    <name type="common">Parasitic roundworm</name>
    <dbReference type="NCBI Taxonomy" id="6339"/>
    <lineage>
        <taxon>Eukaryota</taxon>
        <taxon>Metazoa</taxon>
        <taxon>Ecdysozoa</taxon>
        <taxon>Nematoda</taxon>
        <taxon>Chromadorea</taxon>
        <taxon>Rhabditida</taxon>
        <taxon>Rhabditina</taxon>
        <taxon>Rhabditomorpha</taxon>
        <taxon>Strongyloidea</taxon>
        <taxon>Heligmosomidae</taxon>
        <taxon>Heligmosomoides</taxon>
    </lineage>
</organism>
<evidence type="ECO:0000313" key="2">
    <source>
        <dbReference type="EMBL" id="VDP07783.1"/>
    </source>
</evidence>
<evidence type="ECO:0000256" key="1">
    <source>
        <dbReference type="SAM" id="SignalP"/>
    </source>
</evidence>
<dbReference type="AlphaFoldDB" id="A0A183G5V3"/>
<keyword evidence="3" id="KW-1185">Reference proteome</keyword>
<reference evidence="2 3" key="1">
    <citation type="submission" date="2018-11" db="EMBL/GenBank/DDBJ databases">
        <authorList>
            <consortium name="Pathogen Informatics"/>
        </authorList>
    </citation>
    <scope>NUCLEOTIDE SEQUENCE [LARGE SCALE GENOMIC DNA]</scope>
</reference>
<evidence type="ECO:0000313" key="3">
    <source>
        <dbReference type="Proteomes" id="UP000050761"/>
    </source>
</evidence>
<accession>A0A183G5V3</accession>